<dbReference type="AlphaFoldDB" id="A0A4Q2RIL6"/>
<dbReference type="OrthoDB" id="8451278at2"/>
<proteinExistence type="predicted"/>
<dbReference type="RefSeq" id="WP_129218577.1">
    <property type="nucleotide sequence ID" value="NZ_QYBC01000005.1"/>
</dbReference>
<evidence type="ECO:0000313" key="1">
    <source>
        <dbReference type="EMBL" id="RYB06066.1"/>
    </source>
</evidence>
<sequence>MQVDVHQQKLLRWVEAKEPVLGIFFNMSELNPMIAGGLIENRPVPRQKGQLVLTEAGKAALEGATSH</sequence>
<reference evidence="1 2" key="1">
    <citation type="submission" date="2018-09" db="EMBL/GenBank/DDBJ databases">
        <authorList>
            <person name="Grouzdev D.S."/>
            <person name="Krutkina M.S."/>
        </authorList>
    </citation>
    <scope>NUCLEOTIDE SEQUENCE [LARGE SCALE GENOMIC DNA]</scope>
    <source>
        <strain evidence="1 2">RmlP001</strain>
    </source>
</reference>
<dbReference type="EMBL" id="QYBC01000005">
    <property type="protein sequence ID" value="RYB06066.1"/>
    <property type="molecule type" value="Genomic_DNA"/>
</dbReference>
<keyword evidence="2" id="KW-1185">Reference proteome</keyword>
<dbReference type="Proteomes" id="UP000289411">
    <property type="component" value="Unassembled WGS sequence"/>
</dbReference>
<protein>
    <submittedName>
        <fullName evidence="1">Uncharacterized protein</fullName>
    </submittedName>
</protein>
<accession>A0A4Q2RIL6</accession>
<comment type="caution">
    <text evidence="1">The sequence shown here is derived from an EMBL/GenBank/DDBJ whole genome shotgun (WGS) entry which is preliminary data.</text>
</comment>
<organism evidence="1 2">
    <name type="scientific">Lichenibacterium ramalinae</name>
    <dbReference type="NCBI Taxonomy" id="2316527"/>
    <lineage>
        <taxon>Bacteria</taxon>
        <taxon>Pseudomonadati</taxon>
        <taxon>Pseudomonadota</taxon>
        <taxon>Alphaproteobacteria</taxon>
        <taxon>Hyphomicrobiales</taxon>
        <taxon>Lichenihabitantaceae</taxon>
        <taxon>Lichenibacterium</taxon>
    </lineage>
</organism>
<gene>
    <name evidence="1" type="ORF">D3272_07695</name>
</gene>
<reference evidence="1 2" key="2">
    <citation type="submission" date="2019-02" db="EMBL/GenBank/DDBJ databases">
        <title>'Lichenibacterium ramalinii' gen. nov. sp. nov., 'Lichenibacterium minor' gen. nov. sp. nov.</title>
        <authorList>
            <person name="Pankratov T."/>
        </authorList>
    </citation>
    <scope>NUCLEOTIDE SEQUENCE [LARGE SCALE GENOMIC DNA]</scope>
    <source>
        <strain evidence="1 2">RmlP001</strain>
    </source>
</reference>
<evidence type="ECO:0000313" key="2">
    <source>
        <dbReference type="Proteomes" id="UP000289411"/>
    </source>
</evidence>
<name>A0A4Q2RIL6_9HYPH</name>